<proteinExistence type="predicted"/>
<feature type="transmembrane region" description="Helical" evidence="1">
    <location>
        <begin position="179"/>
        <end position="205"/>
    </location>
</feature>
<evidence type="ECO:0000313" key="2">
    <source>
        <dbReference type="EMBL" id="MFC3303549.1"/>
    </source>
</evidence>
<comment type="caution">
    <text evidence="2">The sequence shown here is derived from an EMBL/GenBank/DDBJ whole genome shotgun (WGS) entry which is preliminary data.</text>
</comment>
<dbReference type="GO" id="GO:0016874">
    <property type="term" value="F:ligase activity"/>
    <property type="evidence" value="ECO:0007669"/>
    <property type="project" value="UniProtKB-KW"/>
</dbReference>
<gene>
    <name evidence="2" type="ORF">ACFONP_12495</name>
</gene>
<feature type="transmembrane region" description="Helical" evidence="1">
    <location>
        <begin position="217"/>
        <end position="238"/>
    </location>
</feature>
<keyword evidence="3" id="KW-1185">Reference proteome</keyword>
<sequence>MTGSFWRVWMIFAAAALAPTLLFSFRALWIVQLAFWLPAGVLALGQPRAWLDLPRWSWFILALLGWAAVTLLWTPSPRGPGDVAGHAILVLVSIQMLRFRVVEAPIFALGVFAALLLVTIDIAFGNAIREAVPPENLPAKDAIGSARGLSLILLMLPPAVLTLSRQARGRAIVRSTGLIAGFGAAAGGILANGVALIAGIVAFAVTGLRQVVGLKALIALWGGALAAPFALAAFLPGVDRLAQITALPDSTVHRLIIWRQVLDLWVEGRTLFGAGARATHTLSPELGKIALASGTDVSLVSAHPHNVPIQILYEFGLLGYGLTLAAVVLGAQVLLRRTWRPDVAAAIAALGAVLLVFVTIDTDLWSVYTWSATVLSVCGLKAVAAERS</sequence>
<keyword evidence="1" id="KW-0472">Membrane</keyword>
<organism evidence="2 3">
    <name type="scientific">Parvularcula lutaonensis</name>
    <dbReference type="NCBI Taxonomy" id="491923"/>
    <lineage>
        <taxon>Bacteria</taxon>
        <taxon>Pseudomonadati</taxon>
        <taxon>Pseudomonadota</taxon>
        <taxon>Alphaproteobacteria</taxon>
        <taxon>Parvularculales</taxon>
        <taxon>Parvularculaceae</taxon>
        <taxon>Parvularcula</taxon>
    </lineage>
</organism>
<feature type="transmembrane region" description="Helical" evidence="1">
    <location>
        <begin position="311"/>
        <end position="331"/>
    </location>
</feature>
<keyword evidence="1" id="KW-1133">Transmembrane helix</keyword>
<feature type="transmembrane region" description="Helical" evidence="1">
    <location>
        <begin position="12"/>
        <end position="36"/>
    </location>
</feature>
<feature type="transmembrane region" description="Helical" evidence="1">
    <location>
        <begin position="107"/>
        <end position="128"/>
    </location>
</feature>
<keyword evidence="1" id="KW-0812">Transmembrane</keyword>
<protein>
    <submittedName>
        <fullName evidence="2">O-antigen ligase family protein</fullName>
    </submittedName>
</protein>
<name>A0ABV7MDK1_9PROT</name>
<reference evidence="3" key="1">
    <citation type="journal article" date="2019" name="Int. J. Syst. Evol. Microbiol.">
        <title>The Global Catalogue of Microorganisms (GCM) 10K type strain sequencing project: providing services to taxonomists for standard genome sequencing and annotation.</title>
        <authorList>
            <consortium name="The Broad Institute Genomics Platform"/>
            <consortium name="The Broad Institute Genome Sequencing Center for Infectious Disease"/>
            <person name="Wu L."/>
            <person name="Ma J."/>
        </authorList>
    </citation>
    <scope>NUCLEOTIDE SEQUENCE [LARGE SCALE GENOMIC DNA]</scope>
    <source>
        <strain evidence="3">KCTC 22245</strain>
    </source>
</reference>
<dbReference type="Proteomes" id="UP001595607">
    <property type="component" value="Unassembled WGS sequence"/>
</dbReference>
<feature type="transmembrane region" description="Helical" evidence="1">
    <location>
        <begin position="83"/>
        <end position="101"/>
    </location>
</feature>
<accession>A0ABV7MDK1</accession>
<dbReference type="EMBL" id="JBHRVA010000003">
    <property type="protein sequence ID" value="MFC3303549.1"/>
    <property type="molecule type" value="Genomic_DNA"/>
</dbReference>
<keyword evidence="2" id="KW-0436">Ligase</keyword>
<dbReference type="RefSeq" id="WP_189576204.1">
    <property type="nucleotide sequence ID" value="NZ_BMXU01000002.1"/>
</dbReference>
<evidence type="ECO:0000313" key="3">
    <source>
        <dbReference type="Proteomes" id="UP001595607"/>
    </source>
</evidence>
<feature type="transmembrane region" description="Helical" evidence="1">
    <location>
        <begin position="56"/>
        <end position="74"/>
    </location>
</feature>
<feature type="transmembrane region" description="Helical" evidence="1">
    <location>
        <begin position="343"/>
        <end position="360"/>
    </location>
</feature>
<evidence type="ECO:0000256" key="1">
    <source>
        <dbReference type="SAM" id="Phobius"/>
    </source>
</evidence>
<feature type="transmembrane region" description="Helical" evidence="1">
    <location>
        <begin position="149"/>
        <end position="167"/>
    </location>
</feature>